<dbReference type="InterPro" id="IPR013856">
    <property type="entry name" value="Peptidase_M4_domain"/>
</dbReference>
<evidence type="ECO:0000259" key="6">
    <source>
        <dbReference type="Pfam" id="PF01447"/>
    </source>
</evidence>
<dbReference type="GO" id="GO:0006508">
    <property type="term" value="P:proteolysis"/>
    <property type="evidence" value="ECO:0007669"/>
    <property type="project" value="UniProtKB-KW"/>
</dbReference>
<dbReference type="PROSITE" id="PS51257">
    <property type="entry name" value="PROKAR_LIPOPROTEIN"/>
    <property type="match status" value="1"/>
</dbReference>
<keyword evidence="3" id="KW-0378">Hydrolase</keyword>
<dbReference type="Gene3D" id="1.10.390.10">
    <property type="entry name" value="Neutral Protease Domain 2"/>
    <property type="match status" value="1"/>
</dbReference>
<evidence type="ECO:0000256" key="1">
    <source>
        <dbReference type="ARBA" id="ARBA00022670"/>
    </source>
</evidence>
<dbReference type="Pfam" id="PF01447">
    <property type="entry name" value="Peptidase_M4"/>
    <property type="match status" value="1"/>
</dbReference>
<name>A0A1I5S3J9_9FIRM</name>
<evidence type="ECO:0000313" key="9">
    <source>
        <dbReference type="Proteomes" id="UP000182624"/>
    </source>
</evidence>
<dbReference type="PANTHER" id="PTHR33794:SF1">
    <property type="entry name" value="BACILLOLYSIN"/>
    <property type="match status" value="1"/>
</dbReference>
<evidence type="ECO:0000256" key="2">
    <source>
        <dbReference type="ARBA" id="ARBA00022723"/>
    </source>
</evidence>
<feature type="domain" description="Peptidase M4 C-terminal" evidence="7">
    <location>
        <begin position="468"/>
        <end position="602"/>
    </location>
</feature>
<dbReference type="OrthoDB" id="291295at2"/>
<evidence type="ECO:0000256" key="5">
    <source>
        <dbReference type="ARBA" id="ARBA00023049"/>
    </source>
</evidence>
<keyword evidence="1 8" id="KW-0645">Protease</keyword>
<keyword evidence="2" id="KW-0479">Metal-binding</keyword>
<dbReference type="RefSeq" id="WP_074885110.1">
    <property type="nucleotide sequence ID" value="NZ_FOXO01000005.1"/>
</dbReference>
<dbReference type="GO" id="GO:0004222">
    <property type="term" value="F:metalloendopeptidase activity"/>
    <property type="evidence" value="ECO:0007669"/>
    <property type="project" value="InterPro"/>
</dbReference>
<sequence length="741" mass="84557">MSDKHIISKIVYFIIPSLIISACGSSVDEMAVDAISSEEAFEEMASEEDSEYEEDYKDEYIYDFELQDKYCTKTFNAENDADAQEVFNELNRINGDSLKIVTNKYGYITFMQGTICEEPCLTPEDYDKVMEMIRPAISYDKEIDLEQYFLLVDDFGNTYVVFKEKQGESINESNVVKLILDKDGYMKGISSTIIPYSDSGENTVEPAVALEVVKEFLSENNPDVSYVFYTDEPELEIRRRSDNVTGQEYTTKVYTVFTDNPYKNLDAYETPCIEHYVSRDGKYIGNRPVYVNLKDDGKRELSGIESLFDAMDETSFTDTYVNYKGKSFSVTVPIAKKGQTYYLQDKERKIICADYWEFKYNNEVKVISSSNNKDWDPQYIKAYNNYVKCYDFYADEGWYGPDGVGGPILLLMDYCDEQHNPIDNLSYLGQAENAQIFAACSKANVYSDAIDVVTHEYTHGVTSAALTDIIYKNEMGAINEGISDIMGEIADLYYEEKEGIESSEKALFYIGEDAGQPLRDLCIPEAFGQPSRVGSVFYVPSATIPADFNDLGGVHINSSLIGNAFFQMYIDSDLTANELLSIWFSLIYAMTPGTGFFDISEMLPFACRLSGNDEVAKLAGDSINNLWLNTKDYYEYIDVGTSQILFVLPPWIDWSRTRLEMIDKTGMVFMSWPEKGRDTICLDVYPGEYYVQLSQFDVAGNMIGCWNYNGEKWTTKNENARYITIENEELYMLNELPYIQN</sequence>
<dbReference type="Gene3D" id="3.10.170.10">
    <property type="match status" value="1"/>
</dbReference>
<evidence type="ECO:0000256" key="4">
    <source>
        <dbReference type="ARBA" id="ARBA00022833"/>
    </source>
</evidence>
<dbReference type="InterPro" id="IPR001570">
    <property type="entry name" value="Peptidase_M4_C_domain"/>
</dbReference>
<proteinExistence type="predicted"/>
<organism evidence="8 9">
    <name type="scientific">Butyrivibrio proteoclasticus</name>
    <dbReference type="NCBI Taxonomy" id="43305"/>
    <lineage>
        <taxon>Bacteria</taxon>
        <taxon>Bacillati</taxon>
        <taxon>Bacillota</taxon>
        <taxon>Clostridia</taxon>
        <taxon>Lachnospirales</taxon>
        <taxon>Lachnospiraceae</taxon>
        <taxon>Butyrivibrio</taxon>
    </lineage>
</organism>
<evidence type="ECO:0000259" key="7">
    <source>
        <dbReference type="Pfam" id="PF02868"/>
    </source>
</evidence>
<dbReference type="InterPro" id="IPR050728">
    <property type="entry name" value="Zinc_Metalloprotease_M4"/>
</dbReference>
<feature type="domain" description="Peptidase M4" evidence="6">
    <location>
        <begin position="329"/>
        <end position="463"/>
    </location>
</feature>
<evidence type="ECO:0000313" key="8">
    <source>
        <dbReference type="EMBL" id="SFP65310.1"/>
    </source>
</evidence>
<keyword evidence="4" id="KW-0862">Zinc</keyword>
<protein>
    <submittedName>
        <fullName evidence="8">Zn-dependent metalloprotease</fullName>
    </submittedName>
</protein>
<dbReference type="Pfam" id="PF02868">
    <property type="entry name" value="Peptidase_M4_C"/>
    <property type="match status" value="1"/>
</dbReference>
<gene>
    <name evidence="8" type="ORF">SAMN04487928_105107</name>
</gene>
<dbReference type="EMBL" id="FOXO01000005">
    <property type="protein sequence ID" value="SFP65310.1"/>
    <property type="molecule type" value="Genomic_DNA"/>
</dbReference>
<dbReference type="InterPro" id="IPR027268">
    <property type="entry name" value="Peptidase_M4/M1_CTD_sf"/>
</dbReference>
<dbReference type="PANTHER" id="PTHR33794">
    <property type="entry name" value="BACILLOLYSIN"/>
    <property type="match status" value="1"/>
</dbReference>
<dbReference type="Proteomes" id="UP000182624">
    <property type="component" value="Unassembled WGS sequence"/>
</dbReference>
<keyword evidence="5 8" id="KW-0482">Metalloprotease</keyword>
<reference evidence="9" key="1">
    <citation type="submission" date="2016-10" db="EMBL/GenBank/DDBJ databases">
        <authorList>
            <person name="Varghese N."/>
            <person name="Submissions S."/>
        </authorList>
    </citation>
    <scope>NUCLEOTIDE SEQUENCE [LARGE SCALE GENOMIC DNA]</scope>
    <source>
        <strain evidence="9">P18</strain>
    </source>
</reference>
<keyword evidence="9" id="KW-1185">Reference proteome</keyword>
<accession>A0A1I5S3J9</accession>
<evidence type="ECO:0000256" key="3">
    <source>
        <dbReference type="ARBA" id="ARBA00022801"/>
    </source>
</evidence>
<dbReference type="AlphaFoldDB" id="A0A1I5S3J9"/>
<dbReference type="GO" id="GO:0046872">
    <property type="term" value="F:metal ion binding"/>
    <property type="evidence" value="ECO:0007669"/>
    <property type="project" value="UniProtKB-KW"/>
</dbReference>
<dbReference type="SUPFAM" id="SSF55486">
    <property type="entry name" value="Metalloproteases ('zincins'), catalytic domain"/>
    <property type="match status" value="1"/>
</dbReference>